<dbReference type="Proteomes" id="UP001497480">
    <property type="component" value="Unassembled WGS sequence"/>
</dbReference>
<dbReference type="CDD" id="cd03784">
    <property type="entry name" value="GT1_Gtf-like"/>
    <property type="match status" value="1"/>
</dbReference>
<dbReference type="InterPro" id="IPR002213">
    <property type="entry name" value="UDP_glucos_trans"/>
</dbReference>
<dbReference type="Gene3D" id="3.40.50.2000">
    <property type="entry name" value="Glycogen Phosphorylase B"/>
    <property type="match status" value="2"/>
</dbReference>
<evidence type="ECO:0000256" key="1">
    <source>
        <dbReference type="ARBA" id="ARBA00009995"/>
    </source>
</evidence>
<accession>A0AAV1W0E2</accession>
<dbReference type="PANTHER" id="PTHR48047:SF182">
    <property type="entry name" value="GLYCOSYLTRANSFERASE"/>
    <property type="match status" value="1"/>
</dbReference>
<keyword evidence="3" id="KW-0808">Transferase</keyword>
<comment type="caution">
    <text evidence="4">The sequence shown here is derived from an EMBL/GenBank/DDBJ whole genome shotgun (WGS) entry which is preliminary data.</text>
</comment>
<keyword evidence="5" id="KW-1185">Reference proteome</keyword>
<evidence type="ECO:0000313" key="4">
    <source>
        <dbReference type="EMBL" id="CAL0302597.1"/>
    </source>
</evidence>
<proteinExistence type="inferred from homology"/>
<name>A0AAV1W0E2_LUPLU</name>
<dbReference type="AlphaFoldDB" id="A0AAV1W0E2"/>
<dbReference type="EMBL" id="CAXHTB010000003">
    <property type="protein sequence ID" value="CAL0302597.1"/>
    <property type="molecule type" value="Genomic_DNA"/>
</dbReference>
<dbReference type="SUPFAM" id="SSF53756">
    <property type="entry name" value="UDP-Glycosyltransferase/glycogen phosphorylase"/>
    <property type="match status" value="1"/>
</dbReference>
<evidence type="ECO:0000256" key="2">
    <source>
        <dbReference type="ARBA" id="ARBA00022676"/>
    </source>
</evidence>
<gene>
    <name evidence="4" type="ORF">LLUT_LOCUS3657</name>
</gene>
<evidence type="ECO:0000313" key="5">
    <source>
        <dbReference type="Proteomes" id="UP001497480"/>
    </source>
</evidence>
<dbReference type="Pfam" id="PF00201">
    <property type="entry name" value="UDPGT"/>
    <property type="match status" value="1"/>
</dbReference>
<keyword evidence="2" id="KW-0328">Glycosyltransferase</keyword>
<reference evidence="4 5" key="1">
    <citation type="submission" date="2024-03" db="EMBL/GenBank/DDBJ databases">
        <authorList>
            <person name="Martinez-Hernandez J."/>
        </authorList>
    </citation>
    <scope>NUCLEOTIDE SEQUENCE [LARGE SCALE GENOMIC DNA]</scope>
</reference>
<protein>
    <recommendedName>
        <fullName evidence="6">Glycosyltransferase</fullName>
    </recommendedName>
</protein>
<evidence type="ECO:0000256" key="3">
    <source>
        <dbReference type="ARBA" id="ARBA00022679"/>
    </source>
</evidence>
<dbReference type="FunFam" id="3.40.50.2000:FF:000202">
    <property type="entry name" value="Glycosyltransferase"/>
    <property type="match status" value="1"/>
</dbReference>
<organism evidence="4 5">
    <name type="scientific">Lupinus luteus</name>
    <name type="common">European yellow lupine</name>
    <dbReference type="NCBI Taxonomy" id="3873"/>
    <lineage>
        <taxon>Eukaryota</taxon>
        <taxon>Viridiplantae</taxon>
        <taxon>Streptophyta</taxon>
        <taxon>Embryophyta</taxon>
        <taxon>Tracheophyta</taxon>
        <taxon>Spermatophyta</taxon>
        <taxon>Magnoliopsida</taxon>
        <taxon>eudicotyledons</taxon>
        <taxon>Gunneridae</taxon>
        <taxon>Pentapetalae</taxon>
        <taxon>rosids</taxon>
        <taxon>fabids</taxon>
        <taxon>Fabales</taxon>
        <taxon>Fabaceae</taxon>
        <taxon>Papilionoideae</taxon>
        <taxon>50 kb inversion clade</taxon>
        <taxon>genistoids sensu lato</taxon>
        <taxon>core genistoids</taxon>
        <taxon>Genisteae</taxon>
        <taxon>Lupinus</taxon>
    </lineage>
</organism>
<comment type="similarity">
    <text evidence="1">Belongs to the UDP-glycosyltransferase family.</text>
</comment>
<dbReference type="GO" id="GO:0035251">
    <property type="term" value="F:UDP-glucosyltransferase activity"/>
    <property type="evidence" value="ECO:0007669"/>
    <property type="project" value="TreeGrafter"/>
</dbReference>
<sequence>MSETQQLNVIFLPFPLPGHMNPMVDTARLFAKHGANVTIITTQAYALSVQKVIESGFSYGYPIKTHVVQFPSTQIGMADGAENTKVGTSGDLMDQVILGAILLKDQVEIVLHDLKPDCIVTDQFYPWTVDTAAKLGIPRLYFHVTSYFSSCASHCIQKYKPQEKVGSDSEKFLIPGLPHNTEITTLQLEEWVRTSDEATTEIFNAQHESESRSYGILCNSFHEIELDYEELYKSTLGLKSWSLGPVSTWVKKYDEEKENNEKKEGFEEHPELLNWLNSKENESVLYVSFGSLTRHPRAQLLEIAHGLENCGHNFIWVVRNMDGVEDEDTLPKGFEQRVKQSNKGFILWNWAPQLLIVNHPAIGGIVTHCGWNAIHEGLHVGLPMITWPIFAEQFYNEKLLVDVLKVAVAVGAKENRYWMNPNEDASVRREEIVSSVKLLMGNEEKSIEMRKRARKLSDAGKRAIEEGGSSYNNLMQLIDELKSFKISRSLHNTN</sequence>
<evidence type="ECO:0008006" key="6">
    <source>
        <dbReference type="Google" id="ProtNLM"/>
    </source>
</evidence>
<dbReference type="PANTHER" id="PTHR48047">
    <property type="entry name" value="GLYCOSYLTRANSFERASE"/>
    <property type="match status" value="1"/>
</dbReference>